<evidence type="ECO:0000256" key="1">
    <source>
        <dbReference type="SAM" id="MobiDB-lite"/>
    </source>
</evidence>
<sequence>MGGLVCPVDDQAQGLVRGGSWEKRTGQWASAAYKEGGSDGTPATAEGSGHAWTADAQKEPSVSRWRGPRHSARHPAAGPWDMLTGGPGSQLHLAPLLRPTLRDKKARGSFWLASSFSFLQCSVTFLVNQRFEIYCLLARF</sequence>
<feature type="region of interest" description="Disordered" evidence="1">
    <location>
        <begin position="32"/>
        <end position="84"/>
    </location>
</feature>
<accession>A0ABN8Y7S0</accession>
<keyword evidence="3" id="KW-1185">Reference proteome</keyword>
<name>A0ABN8Y7S0_RANTA</name>
<proteinExistence type="predicted"/>
<reference evidence="2" key="1">
    <citation type="submission" date="2023-04" db="EMBL/GenBank/DDBJ databases">
        <authorList>
            <consortium name="ELIXIR-Norway"/>
        </authorList>
    </citation>
    <scope>NUCLEOTIDE SEQUENCE [LARGE SCALE GENOMIC DNA]</scope>
</reference>
<organism evidence="2 3">
    <name type="scientific">Rangifer tarandus platyrhynchus</name>
    <name type="common">Svalbard reindeer</name>
    <dbReference type="NCBI Taxonomy" id="3082113"/>
    <lineage>
        <taxon>Eukaryota</taxon>
        <taxon>Metazoa</taxon>
        <taxon>Chordata</taxon>
        <taxon>Craniata</taxon>
        <taxon>Vertebrata</taxon>
        <taxon>Euteleostomi</taxon>
        <taxon>Mammalia</taxon>
        <taxon>Eutheria</taxon>
        <taxon>Laurasiatheria</taxon>
        <taxon>Artiodactyla</taxon>
        <taxon>Ruminantia</taxon>
        <taxon>Pecora</taxon>
        <taxon>Cervidae</taxon>
        <taxon>Odocoileinae</taxon>
        <taxon>Rangifer</taxon>
    </lineage>
</organism>
<dbReference type="Proteomes" id="UP001176941">
    <property type="component" value="Chromosome 16"/>
</dbReference>
<evidence type="ECO:0000313" key="2">
    <source>
        <dbReference type="EMBL" id="CAI9157603.1"/>
    </source>
</evidence>
<dbReference type="EMBL" id="OX459952">
    <property type="protein sequence ID" value="CAI9157603.1"/>
    <property type="molecule type" value="Genomic_DNA"/>
</dbReference>
<gene>
    <name evidence="2" type="ORF">MRATA1EN1_LOCUS6565</name>
</gene>
<evidence type="ECO:0000313" key="3">
    <source>
        <dbReference type="Proteomes" id="UP001176941"/>
    </source>
</evidence>
<protein>
    <submittedName>
        <fullName evidence="2">Uncharacterized protein</fullName>
    </submittedName>
</protein>